<dbReference type="Proteomes" id="UP000664414">
    <property type="component" value="Unassembled WGS sequence"/>
</dbReference>
<evidence type="ECO:0000256" key="7">
    <source>
        <dbReference type="SAM" id="SignalP"/>
    </source>
</evidence>
<comment type="function">
    <text evidence="5">Required for the activity of the bacterial periplasmic transport system of putrescine.</text>
</comment>
<comment type="subcellular location">
    <subcellularLocation>
        <location evidence="1 5">Periplasm</location>
    </subcellularLocation>
</comment>
<feature type="binding site" evidence="6">
    <location>
        <position position="35"/>
    </location>
    <ligand>
        <name>spermidine</name>
        <dbReference type="ChEBI" id="CHEBI:57834"/>
    </ligand>
</feature>
<dbReference type="PANTHER" id="PTHR30222:SF12">
    <property type="entry name" value="NORSPERMIDINE SENSOR"/>
    <property type="match status" value="1"/>
</dbReference>
<accession>A0A8J7PWL2</accession>
<comment type="caution">
    <text evidence="8">The sequence shown here is derived from an EMBL/GenBank/DDBJ whole genome shotgun (WGS) entry which is preliminary data.</text>
</comment>
<dbReference type="PANTHER" id="PTHR30222">
    <property type="entry name" value="SPERMIDINE/PUTRESCINE-BINDING PERIPLASMIC PROTEIN"/>
    <property type="match status" value="1"/>
</dbReference>
<dbReference type="Pfam" id="PF13416">
    <property type="entry name" value="SBP_bac_8"/>
    <property type="match status" value="1"/>
</dbReference>
<dbReference type="SUPFAM" id="SSF53850">
    <property type="entry name" value="Periplasmic binding protein-like II"/>
    <property type="match status" value="1"/>
</dbReference>
<reference evidence="8" key="1">
    <citation type="submission" date="2021-02" db="EMBL/GenBank/DDBJ databases">
        <title>Thiocyanate and organic carbon inputs drive convergent selection for specific autotrophic Afipia and Thiobacillus strains within complex microbiomes.</title>
        <authorList>
            <person name="Huddy R.J."/>
            <person name="Sachdeva R."/>
            <person name="Kadzinga F."/>
            <person name="Kantor R.S."/>
            <person name="Harrison S.T.L."/>
            <person name="Banfield J.F."/>
        </authorList>
    </citation>
    <scope>NUCLEOTIDE SEQUENCE</scope>
    <source>
        <strain evidence="8">SCN18_10_11_15_R4_P_38_20</strain>
    </source>
</reference>
<name>A0A8J7PWL2_9PROT</name>
<organism evidence="8 9">
    <name type="scientific">Candidatus Paracaedimonas acanthamoebae</name>
    <dbReference type="NCBI Taxonomy" id="244581"/>
    <lineage>
        <taxon>Bacteria</taxon>
        <taxon>Pseudomonadati</taxon>
        <taxon>Pseudomonadota</taxon>
        <taxon>Alphaproteobacteria</taxon>
        <taxon>Holosporales</taxon>
        <taxon>Caedimonadaceae</taxon>
        <taxon>Candidatus Paracaedimonas</taxon>
    </lineage>
</organism>
<keyword evidence="2 5" id="KW-0813">Transport</keyword>
<dbReference type="GO" id="GO:0015846">
    <property type="term" value="P:polyamine transport"/>
    <property type="evidence" value="ECO:0007669"/>
    <property type="project" value="InterPro"/>
</dbReference>
<protein>
    <recommendedName>
        <fullName evidence="5">Putrescine-binding periplasmic protein</fullName>
    </recommendedName>
</protein>
<evidence type="ECO:0000313" key="9">
    <source>
        <dbReference type="Proteomes" id="UP000664414"/>
    </source>
</evidence>
<evidence type="ECO:0000256" key="1">
    <source>
        <dbReference type="ARBA" id="ARBA00004418"/>
    </source>
</evidence>
<dbReference type="GO" id="GO:0019808">
    <property type="term" value="F:polyamine binding"/>
    <property type="evidence" value="ECO:0007669"/>
    <property type="project" value="InterPro"/>
</dbReference>
<dbReference type="Gene3D" id="3.40.190.10">
    <property type="entry name" value="Periplasmic binding protein-like II"/>
    <property type="match status" value="2"/>
</dbReference>
<feature type="signal peptide" evidence="7">
    <location>
        <begin position="1"/>
        <end position="21"/>
    </location>
</feature>
<evidence type="ECO:0000256" key="2">
    <source>
        <dbReference type="ARBA" id="ARBA00022448"/>
    </source>
</evidence>
<comment type="similarity">
    <text evidence="5">Belongs to the bacterial solute-binding protein PotD/PotF family.</text>
</comment>
<dbReference type="AlphaFoldDB" id="A0A8J7PWL2"/>
<feature type="chain" id="PRO_5035219460" description="Putrescine-binding periplasmic protein" evidence="7">
    <location>
        <begin position="22"/>
        <end position="364"/>
    </location>
</feature>
<gene>
    <name evidence="8" type="ORF">J0H12_05120</name>
</gene>
<evidence type="ECO:0000256" key="3">
    <source>
        <dbReference type="ARBA" id="ARBA00022729"/>
    </source>
</evidence>
<sequence length="364" mass="41838">MKRFFSLFAILLASLSSPTIGQQEEAVLNIYNWHEYMPPEVLEAFTRETGIKINYDIYESNEILETKLLSGSSGYDLVCPSAWPFIARQIPAGVYQKLQKEKIKNLNGLHPEIMAQLQALDPHNEHAIPYMWGVTGFAYQKELISQKFSKAPTDSWAMFFDPEVIQHFSRCGVTLLEEPAEVIIPAYLYLGLDPKKENPEDLKAVEKLIAKIRPYIRRFDASRSHDDIATGETCLAQHWLSSIAKSQHHLDPHKRPQLTYRIPKEGALIWIDCFVIPVDAPHPYNAHKFLEFILQPHIMAQISNFTRSANAVPASYPLLDKELTKNTSIFLKDKDFKRLFKMASFSPKFMKLLTRTMTRIRTGR</sequence>
<dbReference type="PRINTS" id="PR00909">
    <property type="entry name" value="SPERMDNBNDNG"/>
</dbReference>
<dbReference type="InterPro" id="IPR006059">
    <property type="entry name" value="SBP"/>
</dbReference>
<dbReference type="EMBL" id="JAFKGL010000020">
    <property type="protein sequence ID" value="MBN9413284.1"/>
    <property type="molecule type" value="Genomic_DNA"/>
</dbReference>
<evidence type="ECO:0000256" key="5">
    <source>
        <dbReference type="PIRNR" id="PIRNR019574"/>
    </source>
</evidence>
<dbReference type="PIRSF" id="PIRSF019574">
    <property type="entry name" value="Periplasmic_polyamine_BP"/>
    <property type="match status" value="1"/>
</dbReference>
<evidence type="ECO:0000256" key="4">
    <source>
        <dbReference type="ARBA" id="ARBA00022764"/>
    </source>
</evidence>
<keyword evidence="3 7" id="KW-0732">Signal</keyword>
<dbReference type="InterPro" id="IPR001188">
    <property type="entry name" value="Sperm_putr-bd"/>
</dbReference>
<dbReference type="GO" id="GO:0042597">
    <property type="term" value="C:periplasmic space"/>
    <property type="evidence" value="ECO:0007669"/>
    <property type="project" value="UniProtKB-SubCell"/>
</dbReference>
<proteinExistence type="inferred from homology"/>
<evidence type="ECO:0000313" key="8">
    <source>
        <dbReference type="EMBL" id="MBN9413284.1"/>
    </source>
</evidence>
<evidence type="ECO:0000256" key="6">
    <source>
        <dbReference type="PIRSR" id="PIRSR019574-1"/>
    </source>
</evidence>
<keyword evidence="4 5" id="KW-0574">Periplasm</keyword>